<protein>
    <submittedName>
        <fullName evidence="2">Uncharacterized protein</fullName>
    </submittedName>
</protein>
<dbReference type="EMBL" id="GBXM01081210">
    <property type="protein sequence ID" value="JAH27367.1"/>
    <property type="molecule type" value="Transcribed_RNA"/>
</dbReference>
<accession>A0A0E9RF04</accession>
<feature type="compositionally biased region" description="Polar residues" evidence="1">
    <location>
        <begin position="1"/>
        <end position="11"/>
    </location>
</feature>
<reference evidence="2" key="2">
    <citation type="journal article" date="2015" name="Fish Shellfish Immunol.">
        <title>Early steps in the European eel (Anguilla anguilla)-Vibrio vulnificus interaction in the gills: Role of the RtxA13 toxin.</title>
        <authorList>
            <person name="Callol A."/>
            <person name="Pajuelo D."/>
            <person name="Ebbesson L."/>
            <person name="Teles M."/>
            <person name="MacKenzie S."/>
            <person name="Amaro C."/>
        </authorList>
    </citation>
    <scope>NUCLEOTIDE SEQUENCE</scope>
</reference>
<evidence type="ECO:0000313" key="2">
    <source>
        <dbReference type="EMBL" id="JAH27367.1"/>
    </source>
</evidence>
<feature type="compositionally biased region" description="Polar residues" evidence="1">
    <location>
        <begin position="20"/>
        <end position="30"/>
    </location>
</feature>
<reference evidence="2" key="1">
    <citation type="submission" date="2014-11" db="EMBL/GenBank/DDBJ databases">
        <authorList>
            <person name="Amaro Gonzalez C."/>
        </authorList>
    </citation>
    <scope>NUCLEOTIDE SEQUENCE</scope>
</reference>
<evidence type="ECO:0000256" key="1">
    <source>
        <dbReference type="SAM" id="MobiDB-lite"/>
    </source>
</evidence>
<sequence length="39" mass="4390">MKYSQKSQTPPSGHIGRLSCASQDQQSTEKCLNPRQVRN</sequence>
<dbReference type="AlphaFoldDB" id="A0A0E9RF04"/>
<feature type="region of interest" description="Disordered" evidence="1">
    <location>
        <begin position="1"/>
        <end position="39"/>
    </location>
</feature>
<organism evidence="2">
    <name type="scientific">Anguilla anguilla</name>
    <name type="common">European freshwater eel</name>
    <name type="synonym">Muraena anguilla</name>
    <dbReference type="NCBI Taxonomy" id="7936"/>
    <lineage>
        <taxon>Eukaryota</taxon>
        <taxon>Metazoa</taxon>
        <taxon>Chordata</taxon>
        <taxon>Craniata</taxon>
        <taxon>Vertebrata</taxon>
        <taxon>Euteleostomi</taxon>
        <taxon>Actinopterygii</taxon>
        <taxon>Neopterygii</taxon>
        <taxon>Teleostei</taxon>
        <taxon>Anguilliformes</taxon>
        <taxon>Anguillidae</taxon>
        <taxon>Anguilla</taxon>
    </lineage>
</organism>
<name>A0A0E9RF04_ANGAN</name>
<proteinExistence type="predicted"/>